<dbReference type="AlphaFoldDB" id="A0A4R5KQA5"/>
<dbReference type="RefSeq" id="WP_133203929.1">
    <property type="nucleotide sequence ID" value="NZ_SMRU01000009.1"/>
</dbReference>
<gene>
    <name evidence="2" type="ORF">E1809_09155</name>
</gene>
<feature type="region of interest" description="Disordered" evidence="1">
    <location>
        <begin position="88"/>
        <end position="111"/>
    </location>
</feature>
<evidence type="ECO:0000256" key="1">
    <source>
        <dbReference type="SAM" id="MobiDB-lite"/>
    </source>
</evidence>
<evidence type="ECO:0000313" key="2">
    <source>
        <dbReference type="EMBL" id="TDF96880.1"/>
    </source>
</evidence>
<accession>A0A4R5KQA5</accession>
<organism evidence="2 3">
    <name type="scientific">Arthrobacter terricola</name>
    <dbReference type="NCBI Taxonomy" id="2547396"/>
    <lineage>
        <taxon>Bacteria</taxon>
        <taxon>Bacillati</taxon>
        <taxon>Actinomycetota</taxon>
        <taxon>Actinomycetes</taxon>
        <taxon>Micrococcales</taxon>
        <taxon>Micrococcaceae</taxon>
        <taxon>Arthrobacter</taxon>
    </lineage>
</organism>
<evidence type="ECO:0000313" key="3">
    <source>
        <dbReference type="Proteomes" id="UP000295511"/>
    </source>
</evidence>
<proteinExistence type="predicted"/>
<comment type="caution">
    <text evidence="2">The sequence shown here is derived from an EMBL/GenBank/DDBJ whole genome shotgun (WGS) entry which is preliminary data.</text>
</comment>
<dbReference type="Proteomes" id="UP000295511">
    <property type="component" value="Unassembled WGS sequence"/>
</dbReference>
<keyword evidence="3" id="KW-1185">Reference proteome</keyword>
<name>A0A4R5KQA5_9MICC</name>
<reference evidence="2 3" key="1">
    <citation type="submission" date="2019-03" db="EMBL/GenBank/DDBJ databases">
        <title>Whole genome sequence of Arthrobacter sp JH1-1.</title>
        <authorList>
            <person name="Trinh H.N."/>
        </authorList>
    </citation>
    <scope>NUCLEOTIDE SEQUENCE [LARGE SCALE GENOMIC DNA]</scope>
    <source>
        <strain evidence="2 3">JH1-1</strain>
    </source>
</reference>
<protein>
    <submittedName>
        <fullName evidence="2">Uncharacterized protein</fullName>
    </submittedName>
</protein>
<sequence>MKNLPRPEYPSPHPSETFEAHLAKVEQWERDMVSFRRSKPLLKRLRKGWLEGFAEFHLQVFGKATRYRKSQVQLEQERRMEHMERMAERMREWKLPPRPEREGNGTPLFES</sequence>
<dbReference type="EMBL" id="SMRU01000009">
    <property type="protein sequence ID" value="TDF96880.1"/>
    <property type="molecule type" value="Genomic_DNA"/>
</dbReference>
<feature type="compositionally biased region" description="Basic and acidic residues" evidence="1">
    <location>
        <begin position="88"/>
        <end position="103"/>
    </location>
</feature>